<dbReference type="PANTHER" id="PTHR35882:SF2">
    <property type="entry name" value="PELA"/>
    <property type="match status" value="1"/>
</dbReference>
<evidence type="ECO:0000256" key="1">
    <source>
        <dbReference type="SAM" id="SignalP"/>
    </source>
</evidence>
<keyword evidence="4" id="KW-1185">Reference proteome</keyword>
<dbReference type="RefSeq" id="WP_216006565.1">
    <property type="nucleotide sequence ID" value="NZ_JAHKPV010000001.1"/>
</dbReference>
<feature type="domain" description="Glycoside-hydrolase family GH114 TIM-barrel" evidence="2">
    <location>
        <begin position="52"/>
        <end position="272"/>
    </location>
</feature>
<accession>A0ABS6A3T1</accession>
<sequence length="925" mass="104022">MIRHLLLSVLLLLSASVLAEGTQQSASPRNVGFYYGNEAPIGSLYAYDWLVLQADQTSNARLDLLNQGQTLPLVYLSAGEMARSHQAAKSLQSDWVLGENKAWKSEVLDIRRADVRNFMMEQLIAPEMARGFRGVFLDTLDSHLLTPEGKENQQAFAQSQGLLIADIRNRFPQSRIIINRGFHLPESAHKLVDALAFESWRHGYEAGGRRYHSVPDESREWLSGQLAHWRELHPDTPIIAIDYAKNMDDTQEQSQVLAQEGFIPYVSDHDLNRLGPTQPPVHKRHVLVFHDLPQHQVDKSAAHRRLGILLERLGLVPVYRSTLQPFLQEPLNDRYAGIVVWWEANAKKTGFCRWLSRWQSSELPVVTFGLTPTNSQCRNLMQSQRVALPTGDLETSPKHASMGNFESKRLPTAVTGPLPQASPADYWLSATDITGTRFSLVYTHSEGGVAVSPFIFERGPEDEAFWLFDPFEFLKQALKLSAFPAIDSTTESGRRILTAHIDGDGLVSRAELPGSPLGSDAIAQRILKVFDIPHTVSVIEAETSPEGLYPDISQEAEASARSIFRMDNVEVASHSYSHPFFWRMIEGGPGSAPNPEDTLYGYSMNIPGYTPSLVREIRDSVSYMNERLAPDDKPVSMFLWTGDARPGPEALRITREMGLLNVNGGDTHPLPYDSELAGVWPDANPVGDELQVYAAVMNENVYTDLWTGPFYGFRNVIETFRILEANNRLKPISIYYHFYSGTKPEALKALEEVYTYALSQPVTPLYLSDYAKRVQAQYYSVLLRPDAHSFRWRGIRPPSTVRISQNQYPDMSLSRGVAGFHDAGKLRFVHLVGDDPLLVLSPDPVIGPVLDSANAKIVQWQRKKRNNLWHITLEFEGYQPLDFTLSGTSRCSVKSQQLSIAKDSNKRLLFHASEQSRGRFELECH</sequence>
<feature type="chain" id="PRO_5046309841" evidence="1">
    <location>
        <begin position="20"/>
        <end position="925"/>
    </location>
</feature>
<dbReference type="CDD" id="cd10922">
    <property type="entry name" value="CE4_PelA_like_C"/>
    <property type="match status" value="1"/>
</dbReference>
<evidence type="ECO:0000313" key="3">
    <source>
        <dbReference type="EMBL" id="MBU2872653.1"/>
    </source>
</evidence>
<reference evidence="3 4" key="1">
    <citation type="submission" date="2021-05" db="EMBL/GenBank/DDBJ databases">
        <title>Draft genomes of bacteria isolated from model marine particles.</title>
        <authorList>
            <person name="Datta M.S."/>
            <person name="Schwartzman J.A."/>
            <person name="Enke T.N."/>
            <person name="Saavedra J."/>
            <person name="Cermak N."/>
            <person name="Cordero O.X."/>
        </authorList>
    </citation>
    <scope>NUCLEOTIDE SEQUENCE [LARGE SCALE GENOMIC DNA]</scope>
    <source>
        <strain evidence="3 4">D2M19</strain>
    </source>
</reference>
<evidence type="ECO:0000259" key="2">
    <source>
        <dbReference type="Pfam" id="PF03537"/>
    </source>
</evidence>
<comment type="caution">
    <text evidence="3">The sequence shown here is derived from an EMBL/GenBank/DDBJ whole genome shotgun (WGS) entry which is preliminary data.</text>
</comment>
<dbReference type="Pfam" id="PF03537">
    <property type="entry name" value="Glyco_hydro_114"/>
    <property type="match status" value="1"/>
</dbReference>
<dbReference type="InterPro" id="IPR004352">
    <property type="entry name" value="GH114_TIM-barrel"/>
</dbReference>
<evidence type="ECO:0000313" key="4">
    <source>
        <dbReference type="Proteomes" id="UP000753376"/>
    </source>
</evidence>
<dbReference type="PIRSF" id="PIRSF029570">
    <property type="entry name" value="UCP029570"/>
    <property type="match status" value="1"/>
</dbReference>
<protein>
    <submittedName>
        <fullName evidence="3">Endo alpha-1,4 polygalactosaminidase</fullName>
    </submittedName>
</protein>
<organism evidence="3 4">
    <name type="scientific">Marinobacter salexigens</name>
    <dbReference type="NCBI Taxonomy" id="1925763"/>
    <lineage>
        <taxon>Bacteria</taxon>
        <taxon>Pseudomonadati</taxon>
        <taxon>Pseudomonadota</taxon>
        <taxon>Gammaproteobacteria</taxon>
        <taxon>Pseudomonadales</taxon>
        <taxon>Marinobacteraceae</taxon>
        <taxon>Marinobacter</taxon>
    </lineage>
</organism>
<name>A0ABS6A3T1_9GAMM</name>
<dbReference type="InterPro" id="IPR016925">
    <property type="entry name" value="UCP029570"/>
</dbReference>
<dbReference type="Proteomes" id="UP000753376">
    <property type="component" value="Unassembled WGS sequence"/>
</dbReference>
<dbReference type="EMBL" id="JAHKPV010000001">
    <property type="protein sequence ID" value="MBU2872653.1"/>
    <property type="molecule type" value="Genomic_DNA"/>
</dbReference>
<dbReference type="PANTHER" id="PTHR35882">
    <property type="entry name" value="PELA"/>
    <property type="match status" value="1"/>
</dbReference>
<keyword evidence="1" id="KW-0732">Signal</keyword>
<gene>
    <name evidence="3" type="ORF">KO508_01420</name>
</gene>
<feature type="signal peptide" evidence="1">
    <location>
        <begin position="1"/>
        <end position="19"/>
    </location>
</feature>
<proteinExistence type="predicted"/>